<accession>A0AAP2HPT6</accession>
<protein>
    <submittedName>
        <fullName evidence="3">Fatty acid desaturase</fullName>
        <ecNumber evidence="3">1.14.19.-</ecNumber>
    </submittedName>
</protein>
<evidence type="ECO:0000259" key="2">
    <source>
        <dbReference type="Pfam" id="PF00487"/>
    </source>
</evidence>
<dbReference type="EC" id="1.14.19.-" evidence="3"/>
<proteinExistence type="predicted"/>
<feature type="transmembrane region" description="Helical" evidence="1">
    <location>
        <begin position="43"/>
        <end position="68"/>
    </location>
</feature>
<sequence length="321" mass="36124">MSTSTVTADQNVIRVALREHGVDLADLAAPDVLHPLLDITFDWLSIGVALFALHRIGWWLSPAVIAWIGNRQRALGNLLHDAGHRNLARTHRVNDTIACLLLAPPLLNSLAVYRELHARHHAWLGNPSADPDHIPNVSGPTHSWWMSYGKVLLTRQALLGSMLGHLHVSRTTRLQKLGILGWWTCVLATVWTCTGFEAALAYVLVWMVARITAFHAITTFREMCDHFGLLPDGIFSFTRDISTRGIWRWIIHPRNNGYHLTHHLMPSIPYHRLARVHHMLECIPVFASKARVCHAYFHGPVSVVRDWGSFTPGDHSDISQA</sequence>
<name>A0AAP2HPT6_9BURK</name>
<feature type="domain" description="Fatty acid desaturase" evidence="2">
    <location>
        <begin position="58"/>
        <end position="280"/>
    </location>
</feature>
<reference evidence="3" key="1">
    <citation type="submission" date="2021-06" db="EMBL/GenBank/DDBJ databases">
        <title>A collection of bacterial strains from the Burkholderia cepacia Research Laboratory and Repository.</title>
        <authorList>
            <person name="Lipuma J."/>
            <person name="Spilker T."/>
        </authorList>
    </citation>
    <scope>NUCLEOTIDE SEQUENCE</scope>
    <source>
        <strain evidence="3">AU37435</strain>
    </source>
</reference>
<gene>
    <name evidence="3" type="ORF">KTE52_28480</name>
</gene>
<dbReference type="Proteomes" id="UP001196915">
    <property type="component" value="Unassembled WGS sequence"/>
</dbReference>
<evidence type="ECO:0000313" key="4">
    <source>
        <dbReference type="Proteomes" id="UP001196915"/>
    </source>
</evidence>
<dbReference type="GO" id="GO:0016717">
    <property type="term" value="F:oxidoreductase activity, acting on paired donors, with oxidation of a pair of donors resulting in the reduction of molecular oxygen to two molecules of water"/>
    <property type="evidence" value="ECO:0007669"/>
    <property type="project" value="TreeGrafter"/>
</dbReference>
<dbReference type="RefSeq" id="WP_034194681.1">
    <property type="nucleotide sequence ID" value="NZ_CAJHDX010000033.1"/>
</dbReference>
<dbReference type="PANTHER" id="PTHR19353:SF19">
    <property type="entry name" value="DELTA(5) FATTY ACID DESATURASE C-RELATED"/>
    <property type="match status" value="1"/>
</dbReference>
<dbReference type="EMBL" id="JAHPMX010000025">
    <property type="protein sequence ID" value="MBU9360275.1"/>
    <property type="molecule type" value="Genomic_DNA"/>
</dbReference>
<dbReference type="InterPro" id="IPR012171">
    <property type="entry name" value="Fatty_acid_desaturase"/>
</dbReference>
<dbReference type="Pfam" id="PF00487">
    <property type="entry name" value="FA_desaturase"/>
    <property type="match status" value="1"/>
</dbReference>
<dbReference type="PANTHER" id="PTHR19353">
    <property type="entry name" value="FATTY ACID DESATURASE 2"/>
    <property type="match status" value="1"/>
</dbReference>
<evidence type="ECO:0000313" key="3">
    <source>
        <dbReference type="EMBL" id="MBU9360275.1"/>
    </source>
</evidence>
<keyword evidence="3" id="KW-0560">Oxidoreductase</keyword>
<feature type="transmembrane region" description="Helical" evidence="1">
    <location>
        <begin position="180"/>
        <end position="209"/>
    </location>
</feature>
<evidence type="ECO:0000256" key="1">
    <source>
        <dbReference type="SAM" id="Phobius"/>
    </source>
</evidence>
<dbReference type="GO" id="GO:0016020">
    <property type="term" value="C:membrane"/>
    <property type="evidence" value="ECO:0007669"/>
    <property type="project" value="TreeGrafter"/>
</dbReference>
<dbReference type="GO" id="GO:0008610">
    <property type="term" value="P:lipid biosynthetic process"/>
    <property type="evidence" value="ECO:0007669"/>
    <property type="project" value="UniProtKB-ARBA"/>
</dbReference>
<keyword evidence="1" id="KW-0812">Transmembrane</keyword>
<organism evidence="3 4">
    <name type="scientific">Burkholderia multivorans</name>
    <dbReference type="NCBI Taxonomy" id="87883"/>
    <lineage>
        <taxon>Bacteria</taxon>
        <taxon>Pseudomonadati</taxon>
        <taxon>Pseudomonadota</taxon>
        <taxon>Betaproteobacteria</taxon>
        <taxon>Burkholderiales</taxon>
        <taxon>Burkholderiaceae</taxon>
        <taxon>Burkholderia</taxon>
        <taxon>Burkholderia cepacia complex</taxon>
    </lineage>
</organism>
<keyword evidence="1" id="KW-1133">Transmembrane helix</keyword>
<comment type="caution">
    <text evidence="3">The sequence shown here is derived from an EMBL/GenBank/DDBJ whole genome shotgun (WGS) entry which is preliminary data.</text>
</comment>
<dbReference type="AlphaFoldDB" id="A0AAP2HPT6"/>
<keyword evidence="1" id="KW-0472">Membrane</keyword>
<dbReference type="InterPro" id="IPR005804">
    <property type="entry name" value="FA_desaturase_dom"/>
</dbReference>